<dbReference type="Pfam" id="PF03942">
    <property type="entry name" value="DTW"/>
    <property type="match status" value="1"/>
</dbReference>
<proteinExistence type="inferred from homology"/>
<evidence type="ECO:0000256" key="5">
    <source>
        <dbReference type="ARBA" id="ARBA00034489"/>
    </source>
</evidence>
<evidence type="ECO:0000256" key="2">
    <source>
        <dbReference type="ARBA" id="ARBA00022679"/>
    </source>
</evidence>
<dbReference type="EMBL" id="FPHF01000118">
    <property type="protein sequence ID" value="SFV69917.1"/>
    <property type="molecule type" value="Genomic_DNA"/>
</dbReference>
<dbReference type="GO" id="GO:0016432">
    <property type="term" value="F:tRNA-uridine aminocarboxypropyltransferase activity"/>
    <property type="evidence" value="ECO:0007669"/>
    <property type="project" value="UniProtKB-EC"/>
</dbReference>
<accession>A0A1W1CW34</accession>
<keyword evidence="4" id="KW-0819">tRNA processing</keyword>
<reference evidence="7" key="1">
    <citation type="submission" date="2016-10" db="EMBL/GenBank/DDBJ databases">
        <authorList>
            <person name="de Groot N.N."/>
        </authorList>
    </citation>
    <scope>NUCLEOTIDE SEQUENCE</scope>
</reference>
<keyword evidence="3" id="KW-0949">S-adenosyl-L-methionine</keyword>
<feature type="domain" description="DTW" evidence="6">
    <location>
        <begin position="1"/>
        <end position="182"/>
    </location>
</feature>
<dbReference type="PANTHER" id="PTHR21392">
    <property type="entry name" value="TRNA-URIDINE AMINOCARBOXYPROPYLTRANSFERASE 2"/>
    <property type="match status" value="1"/>
</dbReference>
<dbReference type="InterPro" id="IPR005636">
    <property type="entry name" value="DTW"/>
</dbReference>
<gene>
    <name evidence="7" type="ORF">MNB_SM-4-918</name>
</gene>
<dbReference type="PANTHER" id="PTHR21392:SF0">
    <property type="entry name" value="TRNA-URIDINE AMINOCARBOXYPROPYLTRANSFERASE 2"/>
    <property type="match status" value="1"/>
</dbReference>
<dbReference type="AlphaFoldDB" id="A0A1W1CW34"/>
<dbReference type="GO" id="GO:0008033">
    <property type="term" value="P:tRNA processing"/>
    <property type="evidence" value="ECO:0007669"/>
    <property type="project" value="UniProtKB-KW"/>
</dbReference>
<dbReference type="SMART" id="SM01144">
    <property type="entry name" value="DTW"/>
    <property type="match status" value="1"/>
</dbReference>
<keyword evidence="2" id="KW-0808">Transferase</keyword>
<name>A0A1W1CW34_9ZZZZ</name>
<comment type="similarity">
    <text evidence="5">Belongs to the TDD superfamily. DTWD2 family.</text>
</comment>
<sequence length="199" mass="23376">MCEHFEHIQTRTKFVILMHPKEFKKVKNNTGRFTHKSLNNSELFIGIDFSDHKRINEIIDSHDSYILFPSPNAVNLTDEKPILSSKPLAIFLIDSTWACSRKMFTLSRNLNTLKHMSFITKKTSAYEIKEQPHENYLSTIESTLVVLELLKKHDIETIKEEELSGFLNPFLKMVEYQKDLIENSKTHNVRFIKGRKTEY</sequence>
<dbReference type="EC" id="2.5.1.25" evidence="1"/>
<evidence type="ECO:0000259" key="6">
    <source>
        <dbReference type="SMART" id="SM01144"/>
    </source>
</evidence>
<evidence type="ECO:0000256" key="3">
    <source>
        <dbReference type="ARBA" id="ARBA00022691"/>
    </source>
</evidence>
<organism evidence="7">
    <name type="scientific">hydrothermal vent metagenome</name>
    <dbReference type="NCBI Taxonomy" id="652676"/>
    <lineage>
        <taxon>unclassified sequences</taxon>
        <taxon>metagenomes</taxon>
        <taxon>ecological metagenomes</taxon>
    </lineage>
</organism>
<evidence type="ECO:0000256" key="4">
    <source>
        <dbReference type="ARBA" id="ARBA00022694"/>
    </source>
</evidence>
<dbReference type="InterPro" id="IPR039262">
    <property type="entry name" value="DTWD2/TAPT"/>
</dbReference>
<evidence type="ECO:0000256" key="1">
    <source>
        <dbReference type="ARBA" id="ARBA00012386"/>
    </source>
</evidence>
<protein>
    <recommendedName>
        <fullName evidence="1">tRNA-uridine aminocarboxypropyltransferase</fullName>
        <ecNumber evidence="1">2.5.1.25</ecNumber>
    </recommendedName>
</protein>
<evidence type="ECO:0000313" key="7">
    <source>
        <dbReference type="EMBL" id="SFV69917.1"/>
    </source>
</evidence>